<dbReference type="OrthoDB" id="610082at2"/>
<dbReference type="KEGG" id="arac:E0W69_014355"/>
<dbReference type="Proteomes" id="UP000292424">
    <property type="component" value="Chromosome"/>
</dbReference>
<dbReference type="RefSeq" id="WP_131330748.1">
    <property type="nucleotide sequence ID" value="NZ_CP044016.1"/>
</dbReference>
<sequence>MTKLILPTFRHYLYILTLCVSSIFLFPNKNMLAQTHLLPINQPEQDACTAINLCGTTFTSPYSYQGIGAQSDLQNTPCGSGEANSVWLKFTVKSAGNIVFQIKPIDTGDDYDFAVVKSDNCGPFTESQVVRCNFNNNLPGSNINGIVGLSLTSTEPSIQGGTTGHSFAQYIDASAGDVYYVMINNFGKGTSGNDISAGFSIDFTGTTAIFENTSDPTLGTAQLNPSNGKQLTVQLSNYALCNSIAANGSDFYIADHPEIKILSAYGVNCTESTGYTSSIVLTTDNYLPNADYTINLQKGTDGNTIIGLCGNETLPTDKTALTIAQTPFGNLIPTFISCDKIHVKFPISIDCQTIKTDKSQWILNGPGNPQITQVTKNCTNNQTTEITLQLSSPINDTGKYSLQMVNSDFNNSIISITGSQLSSDSVFYFSKFDFETITILQDSVLCRFGNTTKLSALDQNKSFNHFTDYNWTVENNTGILNDQLDNRINFLIQKSDAIVNLEILDDKNCLINASIQLDTITDRVRFTPSQTTICYNDSITFKLSNNYSSTNWFVNNLDSLYSTTSNWIYHPTQNGNEEILLITKSNSGCTDTLSTNITVKPIPDLQLAFTDKTIQYGKITQLIASGADNYIWSPNIYIDNIYSSHPNIQPEKDIVYLVKGGASNECYDTASVHINLDISRYSFIPNAFTPNGDGRNDYFRPKILGNFTHFQVIIFNRWGQKVFQSNNPDNYWDGTINGKKADAGTYIYNCTFQPEGKNLITEKGTLVLIR</sequence>
<dbReference type="Pfam" id="PF13585">
    <property type="entry name" value="CHU_C"/>
    <property type="match status" value="1"/>
</dbReference>
<reference evidence="1 2" key="1">
    <citation type="submission" date="2019-09" db="EMBL/GenBank/DDBJ databases">
        <title>Complete genome sequence of Arachidicoccus sp. B3-10 isolated from apple orchard soil.</title>
        <authorList>
            <person name="Kim H.S."/>
            <person name="Han K.-I."/>
            <person name="Suh M.K."/>
            <person name="Lee K.C."/>
            <person name="Eom M.K."/>
            <person name="Kim J.-S."/>
            <person name="Kang S.W."/>
            <person name="Sin Y."/>
            <person name="Lee J.-S."/>
        </authorList>
    </citation>
    <scope>NUCLEOTIDE SEQUENCE [LARGE SCALE GENOMIC DNA]</scope>
    <source>
        <strain evidence="1 2">B3-10</strain>
    </source>
</reference>
<dbReference type="AlphaFoldDB" id="A0A5P2G7P8"/>
<organism evidence="1 2">
    <name type="scientific">Rhizosphaericola mali</name>
    <dbReference type="NCBI Taxonomy" id="2545455"/>
    <lineage>
        <taxon>Bacteria</taxon>
        <taxon>Pseudomonadati</taxon>
        <taxon>Bacteroidota</taxon>
        <taxon>Chitinophagia</taxon>
        <taxon>Chitinophagales</taxon>
        <taxon>Chitinophagaceae</taxon>
        <taxon>Rhizosphaericola</taxon>
    </lineage>
</organism>
<dbReference type="NCBIfam" id="TIGR04131">
    <property type="entry name" value="Bac_Flav_CTERM"/>
    <property type="match status" value="1"/>
</dbReference>
<keyword evidence="2" id="KW-1185">Reference proteome</keyword>
<protein>
    <submittedName>
        <fullName evidence="1">Gliding motility-associated C-terminal domain-containing protein</fullName>
    </submittedName>
</protein>
<evidence type="ECO:0000313" key="1">
    <source>
        <dbReference type="EMBL" id="QES89790.1"/>
    </source>
</evidence>
<accession>A0A5P2G7P8</accession>
<proteinExistence type="predicted"/>
<dbReference type="InterPro" id="IPR026341">
    <property type="entry name" value="T9SS_type_B"/>
</dbReference>
<name>A0A5P2G7P8_9BACT</name>
<dbReference type="EMBL" id="CP044016">
    <property type="protein sequence ID" value="QES89790.1"/>
    <property type="molecule type" value="Genomic_DNA"/>
</dbReference>
<gene>
    <name evidence="1" type="ORF">E0W69_014355</name>
</gene>
<evidence type="ECO:0000313" key="2">
    <source>
        <dbReference type="Proteomes" id="UP000292424"/>
    </source>
</evidence>